<dbReference type="GO" id="GO:0005524">
    <property type="term" value="F:ATP binding"/>
    <property type="evidence" value="ECO:0007669"/>
    <property type="project" value="UniProtKB-KW"/>
</dbReference>
<dbReference type="SUPFAM" id="SSF56112">
    <property type="entry name" value="Protein kinase-like (PK-like)"/>
    <property type="match status" value="1"/>
</dbReference>
<evidence type="ECO:0000256" key="1">
    <source>
        <dbReference type="ARBA" id="ARBA00022527"/>
    </source>
</evidence>
<dbReference type="SMART" id="SM00220">
    <property type="entry name" value="S_TKc"/>
    <property type="match status" value="1"/>
</dbReference>
<name>A0A1R1XIU6_9FUNG</name>
<gene>
    <name evidence="9" type="ORF">AYI70_g7801</name>
</gene>
<feature type="region of interest" description="Disordered" evidence="6">
    <location>
        <begin position="470"/>
        <end position="498"/>
    </location>
</feature>
<dbReference type="OrthoDB" id="354826at2759"/>
<feature type="compositionally biased region" description="Polar residues" evidence="6">
    <location>
        <begin position="473"/>
        <end position="496"/>
    </location>
</feature>
<feature type="compositionally biased region" description="Polar residues" evidence="6">
    <location>
        <begin position="761"/>
        <end position="790"/>
    </location>
</feature>
<dbReference type="PROSITE" id="PS51285">
    <property type="entry name" value="AGC_KINASE_CTER"/>
    <property type="match status" value="1"/>
</dbReference>
<dbReference type="Gene3D" id="1.10.510.10">
    <property type="entry name" value="Transferase(Phosphotransferase) domain 1"/>
    <property type="match status" value="1"/>
</dbReference>
<keyword evidence="10" id="KW-1185">Reference proteome</keyword>
<dbReference type="Proteomes" id="UP000187283">
    <property type="component" value="Unassembled WGS sequence"/>
</dbReference>
<keyword evidence="2" id="KW-0808">Transferase</keyword>
<keyword evidence="3" id="KW-0547">Nucleotide-binding</keyword>
<keyword evidence="1" id="KW-0723">Serine/threonine-protein kinase</keyword>
<sequence>MKALDYILRERDLLEEIEHPYVVNLRFSFQSKATMFMVIDLMLGGDLRFHIDRKRFGERVIRHWMSELASGLAYLHNIGIIHRDIKPENILMDNKGHIALTDFNVAVKVEPNTLSYATAGTMGYMAPEIIKGDGYSFAVDWWSLGVVMYECVYNCQPFPGENSNDICNQILYKKLNYPTFKGERISTECIQAMSMFLERDPSIRLGSGKNGFTNIKKLEFFSVIDWHLLQYKLLRPPFVPDSDFSNFDILHELEEATNDDEYADVPPKGIVTNSKTDLDLKRIKREFLNFDFYEYEKFRGYVEERSTNPAADMSLAAPKRLGAWKRIETDKYNKLVGHKNLLEKSGKKALTYSHHDLRDIKDMDLYPEVTPNKSRSNSIIRSTLSNITNSRKSILNSSSASKNYSKKKSISSIKSLSVALKRIPSGLKLNINPINIDSNRGLDYDKCNSPVIKVHNVAGETLETEITSIETDQAPSSSQLPVDSNHYNSNSGSRSKSLFDLEHDKKYDPLGSSTEARNSVGSKPLNSNSIIGTRLGSKRPSIEKVDWDKLSFENKVLAGRFSRKLENSAKASELFRDENKFDNIRILKDLKIKEDLNKIEKSSAIAQGKKKPSTSGLLSKTHESFIASASCDELQLPDDSPVSETSQSKFDLDHLKNSSLDFDSITKSSEPHKTSFDLSKQHIDKKASSSYYGGFKNIYTDENLGKSDIEAFHSDYEISTNVLSTSSDSDVFDSKKACDATYNRDSKGNRASRTLKKESNITRSGLRNNSIPGQNNSDLKNQPITSNSSEIAGHVYHNDSYSDSSKDDSEGPNDGNIKGTLKVSKKNASKISNNSTLKDIAEPI</sequence>
<feature type="domain" description="Protein kinase" evidence="7">
    <location>
        <begin position="1"/>
        <end position="221"/>
    </location>
</feature>
<dbReference type="InterPro" id="IPR000719">
    <property type="entry name" value="Prot_kinase_dom"/>
</dbReference>
<evidence type="ECO:0000256" key="3">
    <source>
        <dbReference type="ARBA" id="ARBA00022741"/>
    </source>
</evidence>
<dbReference type="AlphaFoldDB" id="A0A1R1XIU6"/>
<evidence type="ECO:0000256" key="5">
    <source>
        <dbReference type="ARBA" id="ARBA00022840"/>
    </source>
</evidence>
<organism evidence="9 10">
    <name type="scientific">Smittium culicis</name>
    <dbReference type="NCBI Taxonomy" id="133412"/>
    <lineage>
        <taxon>Eukaryota</taxon>
        <taxon>Fungi</taxon>
        <taxon>Fungi incertae sedis</taxon>
        <taxon>Zoopagomycota</taxon>
        <taxon>Kickxellomycotina</taxon>
        <taxon>Harpellomycetes</taxon>
        <taxon>Harpellales</taxon>
        <taxon>Legeriomycetaceae</taxon>
        <taxon>Smittium</taxon>
    </lineage>
</organism>
<dbReference type="GO" id="GO:0004674">
    <property type="term" value="F:protein serine/threonine kinase activity"/>
    <property type="evidence" value="ECO:0007669"/>
    <property type="project" value="UniProtKB-KW"/>
</dbReference>
<dbReference type="InterPro" id="IPR011009">
    <property type="entry name" value="Kinase-like_dom_sf"/>
</dbReference>
<feature type="region of interest" description="Disordered" evidence="6">
    <location>
        <begin position="759"/>
        <end position="844"/>
    </location>
</feature>
<keyword evidence="4 9" id="KW-0418">Kinase</keyword>
<dbReference type="PANTHER" id="PTHR24351">
    <property type="entry name" value="RIBOSOMAL PROTEIN S6 KINASE"/>
    <property type="match status" value="1"/>
</dbReference>
<proteinExistence type="predicted"/>
<evidence type="ECO:0000313" key="10">
    <source>
        <dbReference type="Proteomes" id="UP000187283"/>
    </source>
</evidence>
<feature type="domain" description="AGC-kinase C-terminal" evidence="8">
    <location>
        <begin position="222"/>
        <end position="302"/>
    </location>
</feature>
<dbReference type="Gene3D" id="3.30.200.20">
    <property type="entry name" value="Phosphorylase Kinase, domain 1"/>
    <property type="match status" value="1"/>
</dbReference>
<evidence type="ECO:0000313" key="9">
    <source>
        <dbReference type="EMBL" id="OMJ14554.1"/>
    </source>
</evidence>
<accession>A0A1R1XIU6</accession>
<dbReference type="EMBL" id="LSSN01003016">
    <property type="protein sequence ID" value="OMJ14554.1"/>
    <property type="molecule type" value="Genomic_DNA"/>
</dbReference>
<dbReference type="PROSITE" id="PS00108">
    <property type="entry name" value="PROTEIN_KINASE_ST"/>
    <property type="match status" value="1"/>
</dbReference>
<dbReference type="PROSITE" id="PS50011">
    <property type="entry name" value="PROTEIN_KINASE_DOM"/>
    <property type="match status" value="1"/>
</dbReference>
<evidence type="ECO:0000259" key="8">
    <source>
        <dbReference type="PROSITE" id="PS51285"/>
    </source>
</evidence>
<evidence type="ECO:0000256" key="2">
    <source>
        <dbReference type="ARBA" id="ARBA00022679"/>
    </source>
</evidence>
<evidence type="ECO:0000256" key="4">
    <source>
        <dbReference type="ARBA" id="ARBA00022777"/>
    </source>
</evidence>
<dbReference type="Pfam" id="PF00069">
    <property type="entry name" value="Pkinase"/>
    <property type="match status" value="1"/>
</dbReference>
<dbReference type="InterPro" id="IPR000961">
    <property type="entry name" value="AGC-kinase_C"/>
</dbReference>
<dbReference type="STRING" id="133412.A0A1R1XIU6"/>
<evidence type="ECO:0000259" key="7">
    <source>
        <dbReference type="PROSITE" id="PS50011"/>
    </source>
</evidence>
<dbReference type="FunFam" id="1.10.510.10:FF:000469">
    <property type="entry name" value="Serine/threonine-protein kinase 32B"/>
    <property type="match status" value="1"/>
</dbReference>
<reference evidence="9 10" key="1">
    <citation type="submission" date="2017-01" db="EMBL/GenBank/DDBJ databases">
        <authorList>
            <person name="Mah S.A."/>
            <person name="Swanson W.J."/>
            <person name="Moy G.W."/>
            <person name="Vacquier V.D."/>
        </authorList>
    </citation>
    <scope>NUCLEOTIDE SEQUENCE [LARGE SCALE GENOMIC DNA]</scope>
    <source>
        <strain evidence="9 10">GSMNP</strain>
    </source>
</reference>
<protein>
    <submittedName>
        <fullName evidence="9">Ribosomal protein S6 kinase alpha-6</fullName>
    </submittedName>
</protein>
<dbReference type="InterPro" id="IPR008271">
    <property type="entry name" value="Ser/Thr_kinase_AS"/>
</dbReference>
<keyword evidence="5" id="KW-0067">ATP-binding</keyword>
<comment type="caution">
    <text evidence="9">The sequence shown here is derived from an EMBL/GenBank/DDBJ whole genome shotgun (WGS) entry which is preliminary data.</text>
</comment>
<evidence type="ECO:0000256" key="6">
    <source>
        <dbReference type="SAM" id="MobiDB-lite"/>
    </source>
</evidence>